<evidence type="ECO:0000259" key="2">
    <source>
        <dbReference type="PROSITE" id="PS50206"/>
    </source>
</evidence>
<dbReference type="Pfam" id="PF00581">
    <property type="entry name" value="Rhodanese"/>
    <property type="match status" value="1"/>
</dbReference>
<dbReference type="InterPro" id="IPR001763">
    <property type="entry name" value="Rhodanese-like_dom"/>
</dbReference>
<feature type="signal peptide" evidence="1">
    <location>
        <begin position="1"/>
        <end position="20"/>
    </location>
</feature>
<comment type="caution">
    <text evidence="3">The sequence shown here is derived from an EMBL/GenBank/DDBJ whole genome shotgun (WGS) entry which is preliminary data.</text>
</comment>
<dbReference type="InterPro" id="IPR036873">
    <property type="entry name" value="Rhodanese-like_dom_sf"/>
</dbReference>
<dbReference type="SMART" id="SM00450">
    <property type="entry name" value="RHOD"/>
    <property type="match status" value="1"/>
</dbReference>
<dbReference type="EMBL" id="NQJD01000025">
    <property type="protein sequence ID" value="TAA74493.1"/>
    <property type="molecule type" value="Genomic_DNA"/>
</dbReference>
<reference evidence="3" key="1">
    <citation type="submission" date="2017-07" db="EMBL/GenBank/DDBJ databases">
        <title>The cable genome - Insights into the physiology and evolution of filamentous bacteria capable of sulfide oxidation via long distance electron transfer.</title>
        <authorList>
            <person name="Thorup C."/>
            <person name="Bjerg J.T."/>
            <person name="Schreiber L."/>
            <person name="Nielsen L.P."/>
            <person name="Kjeldsen K.U."/>
            <person name="Boesen T."/>
            <person name="Boggild A."/>
            <person name="Meysman F."/>
            <person name="Geelhoed J."/>
            <person name="Schramm A."/>
        </authorList>
    </citation>
    <scope>NUCLEOTIDE SEQUENCE [LARGE SCALE GENOMIC DNA]</scope>
    <source>
        <strain evidence="3">GS</strain>
    </source>
</reference>
<dbReference type="GO" id="GO:0016740">
    <property type="term" value="F:transferase activity"/>
    <property type="evidence" value="ECO:0007669"/>
    <property type="project" value="UniProtKB-KW"/>
</dbReference>
<feature type="domain" description="Rhodanese" evidence="2">
    <location>
        <begin position="36"/>
        <end position="130"/>
    </location>
</feature>
<organism evidence="3 4">
    <name type="scientific">Candidatus Electronema aureum</name>
    <dbReference type="NCBI Taxonomy" id="2005002"/>
    <lineage>
        <taxon>Bacteria</taxon>
        <taxon>Pseudomonadati</taxon>
        <taxon>Thermodesulfobacteriota</taxon>
        <taxon>Desulfobulbia</taxon>
        <taxon>Desulfobulbales</taxon>
        <taxon>Desulfobulbaceae</taxon>
        <taxon>Candidatus Electronema</taxon>
    </lineage>
</organism>
<keyword evidence="4" id="KW-1185">Reference proteome</keyword>
<protein>
    <submittedName>
        <fullName evidence="3">Rhodanese-related sulfurtransferase</fullName>
    </submittedName>
</protein>
<dbReference type="Proteomes" id="UP000316238">
    <property type="component" value="Unassembled WGS sequence"/>
</dbReference>
<dbReference type="NCBIfam" id="NF041203">
    <property type="entry name" value="rhodanese_LYCAU"/>
    <property type="match status" value="1"/>
</dbReference>
<dbReference type="PANTHER" id="PTHR43031">
    <property type="entry name" value="FAD-DEPENDENT OXIDOREDUCTASE"/>
    <property type="match status" value="1"/>
</dbReference>
<evidence type="ECO:0000313" key="4">
    <source>
        <dbReference type="Proteomes" id="UP000316238"/>
    </source>
</evidence>
<dbReference type="SUPFAM" id="SSF52821">
    <property type="entry name" value="Rhodanese/Cell cycle control phosphatase"/>
    <property type="match status" value="1"/>
</dbReference>
<proteinExistence type="predicted"/>
<name>A0A521G0F7_9BACT</name>
<dbReference type="Gene3D" id="3.40.250.10">
    <property type="entry name" value="Rhodanese-like domain"/>
    <property type="match status" value="1"/>
</dbReference>
<dbReference type="AlphaFoldDB" id="A0A521G0F7"/>
<dbReference type="CDD" id="cd00158">
    <property type="entry name" value="RHOD"/>
    <property type="match status" value="1"/>
</dbReference>
<dbReference type="InterPro" id="IPR050229">
    <property type="entry name" value="GlpE_sulfurtransferase"/>
</dbReference>
<sequence>MKHVVLAVFFLLTQLLPAFAADIQVMSKEQLKAKLGSPDMFILDARSETQWESSQFKIPGAHWIPKDNTDQWVASLPKNKTLLVYCACTGNGLGASGRVAQELIDKGFTKVYALDGGWKAWQGSGYPVEARK</sequence>
<keyword evidence="1" id="KW-0732">Signal</keyword>
<feature type="chain" id="PRO_5022199838" evidence="1">
    <location>
        <begin position="21"/>
        <end position="132"/>
    </location>
</feature>
<dbReference type="PROSITE" id="PS50206">
    <property type="entry name" value="RHODANESE_3"/>
    <property type="match status" value="1"/>
</dbReference>
<evidence type="ECO:0000256" key="1">
    <source>
        <dbReference type="SAM" id="SignalP"/>
    </source>
</evidence>
<accession>A0A521G0F7</accession>
<gene>
    <name evidence="3" type="ORF">CDV28_12525</name>
</gene>
<dbReference type="PANTHER" id="PTHR43031:SF16">
    <property type="entry name" value="OXIDOREDUCTASE"/>
    <property type="match status" value="1"/>
</dbReference>
<evidence type="ECO:0000313" key="3">
    <source>
        <dbReference type="EMBL" id="TAA74493.1"/>
    </source>
</evidence>